<evidence type="ECO:0008006" key="3">
    <source>
        <dbReference type="Google" id="ProtNLM"/>
    </source>
</evidence>
<proteinExistence type="predicted"/>
<organism evidence="1 2">
    <name type="scientific">Nesidiocoris tenuis</name>
    <dbReference type="NCBI Taxonomy" id="355587"/>
    <lineage>
        <taxon>Eukaryota</taxon>
        <taxon>Metazoa</taxon>
        <taxon>Ecdysozoa</taxon>
        <taxon>Arthropoda</taxon>
        <taxon>Hexapoda</taxon>
        <taxon>Insecta</taxon>
        <taxon>Pterygota</taxon>
        <taxon>Neoptera</taxon>
        <taxon>Paraneoptera</taxon>
        <taxon>Hemiptera</taxon>
        <taxon>Heteroptera</taxon>
        <taxon>Panheteroptera</taxon>
        <taxon>Cimicomorpha</taxon>
        <taxon>Miridae</taxon>
        <taxon>Dicyphina</taxon>
        <taxon>Nesidiocoris</taxon>
    </lineage>
</organism>
<name>A0ABN7BBE1_9HEMI</name>
<evidence type="ECO:0000313" key="2">
    <source>
        <dbReference type="Proteomes" id="UP001307889"/>
    </source>
</evidence>
<sequence length="78" mass="9230">MSESVSEFEVVLEKTPRIRQERREFVKNASIRRGIQAKNAGSPVDQETSNRQELYASYSGVFQHFYAQIEDDFRFRIR</sequence>
<gene>
    <name evidence="1" type="ORF">NTJ_14527</name>
</gene>
<dbReference type="Proteomes" id="UP001307889">
    <property type="component" value="Chromosome 13"/>
</dbReference>
<protein>
    <recommendedName>
        <fullName evidence="3">IBB domain-containing protein</fullName>
    </recommendedName>
</protein>
<evidence type="ECO:0000313" key="1">
    <source>
        <dbReference type="EMBL" id="BET01710.1"/>
    </source>
</evidence>
<keyword evidence="2" id="KW-1185">Reference proteome</keyword>
<reference evidence="1 2" key="1">
    <citation type="submission" date="2023-09" db="EMBL/GenBank/DDBJ databases">
        <title>Nesidiocoris tenuis whole genome shotgun sequence.</title>
        <authorList>
            <person name="Shibata T."/>
            <person name="Shimoda M."/>
            <person name="Kobayashi T."/>
            <person name="Uehara T."/>
        </authorList>
    </citation>
    <scope>NUCLEOTIDE SEQUENCE [LARGE SCALE GENOMIC DNA]</scope>
    <source>
        <strain evidence="1 2">Japan</strain>
    </source>
</reference>
<dbReference type="EMBL" id="AP028921">
    <property type="protein sequence ID" value="BET01710.1"/>
    <property type="molecule type" value="Genomic_DNA"/>
</dbReference>
<accession>A0ABN7BBE1</accession>